<evidence type="ECO:0000256" key="1">
    <source>
        <dbReference type="SAM" id="MobiDB-lite"/>
    </source>
</evidence>
<proteinExistence type="predicted"/>
<evidence type="ECO:0000313" key="4">
    <source>
        <dbReference type="Proteomes" id="UP000184499"/>
    </source>
</evidence>
<reference evidence="4" key="1">
    <citation type="journal article" date="2017" name="Genome Biol.">
        <title>Comparative genomics reveals high biological diversity and specific adaptations in the industrially and medically important fungal genus Aspergillus.</title>
        <authorList>
            <person name="de Vries R.P."/>
            <person name="Riley R."/>
            <person name="Wiebenga A."/>
            <person name="Aguilar-Osorio G."/>
            <person name="Amillis S."/>
            <person name="Uchima C.A."/>
            <person name="Anderluh G."/>
            <person name="Asadollahi M."/>
            <person name="Askin M."/>
            <person name="Barry K."/>
            <person name="Battaglia E."/>
            <person name="Bayram O."/>
            <person name="Benocci T."/>
            <person name="Braus-Stromeyer S.A."/>
            <person name="Caldana C."/>
            <person name="Canovas D."/>
            <person name="Cerqueira G.C."/>
            <person name="Chen F."/>
            <person name="Chen W."/>
            <person name="Choi C."/>
            <person name="Clum A."/>
            <person name="Dos Santos R.A."/>
            <person name="Damasio A.R."/>
            <person name="Diallinas G."/>
            <person name="Emri T."/>
            <person name="Fekete E."/>
            <person name="Flipphi M."/>
            <person name="Freyberg S."/>
            <person name="Gallo A."/>
            <person name="Gournas C."/>
            <person name="Habgood R."/>
            <person name="Hainaut M."/>
            <person name="Harispe M.L."/>
            <person name="Henrissat B."/>
            <person name="Hilden K.S."/>
            <person name="Hope R."/>
            <person name="Hossain A."/>
            <person name="Karabika E."/>
            <person name="Karaffa L."/>
            <person name="Karanyi Z."/>
            <person name="Krasevec N."/>
            <person name="Kuo A."/>
            <person name="Kusch H."/>
            <person name="LaButti K."/>
            <person name="Lagendijk E.L."/>
            <person name="Lapidus A."/>
            <person name="Levasseur A."/>
            <person name="Lindquist E."/>
            <person name="Lipzen A."/>
            <person name="Logrieco A.F."/>
            <person name="MacCabe A."/>
            <person name="Maekelae M.R."/>
            <person name="Malavazi I."/>
            <person name="Melin P."/>
            <person name="Meyer V."/>
            <person name="Mielnichuk N."/>
            <person name="Miskei M."/>
            <person name="Molnar A.P."/>
            <person name="Mule G."/>
            <person name="Ngan C.Y."/>
            <person name="Orejas M."/>
            <person name="Orosz E."/>
            <person name="Ouedraogo J.P."/>
            <person name="Overkamp K.M."/>
            <person name="Park H.-S."/>
            <person name="Perrone G."/>
            <person name="Piumi F."/>
            <person name="Punt P.J."/>
            <person name="Ram A.F."/>
            <person name="Ramon A."/>
            <person name="Rauscher S."/>
            <person name="Record E."/>
            <person name="Riano-Pachon D.M."/>
            <person name="Robert V."/>
            <person name="Roehrig J."/>
            <person name="Ruller R."/>
            <person name="Salamov A."/>
            <person name="Salih N.S."/>
            <person name="Samson R.A."/>
            <person name="Sandor E."/>
            <person name="Sanguinetti M."/>
            <person name="Schuetze T."/>
            <person name="Sepcic K."/>
            <person name="Shelest E."/>
            <person name="Sherlock G."/>
            <person name="Sophianopoulou V."/>
            <person name="Squina F.M."/>
            <person name="Sun H."/>
            <person name="Susca A."/>
            <person name="Todd R.B."/>
            <person name="Tsang A."/>
            <person name="Unkles S.E."/>
            <person name="van de Wiele N."/>
            <person name="van Rossen-Uffink D."/>
            <person name="Oliveira J.V."/>
            <person name="Vesth T.C."/>
            <person name="Visser J."/>
            <person name="Yu J.-H."/>
            <person name="Zhou M."/>
            <person name="Andersen M.R."/>
            <person name="Archer D.B."/>
            <person name="Baker S.E."/>
            <person name="Benoit I."/>
            <person name="Brakhage A.A."/>
            <person name="Braus G.H."/>
            <person name="Fischer R."/>
            <person name="Frisvad J.C."/>
            <person name="Goldman G.H."/>
            <person name="Houbraken J."/>
            <person name="Oakley B."/>
            <person name="Pocsi I."/>
            <person name="Scazzocchio C."/>
            <person name="Seiboth B."/>
            <person name="vanKuyk P.A."/>
            <person name="Wortman J."/>
            <person name="Dyer P.S."/>
            <person name="Grigoriev I.V."/>
        </authorList>
    </citation>
    <scope>NUCLEOTIDE SEQUENCE [LARGE SCALE GENOMIC DNA]</scope>
    <source>
        <strain evidence="4">CBS 101740 / IMI 381727 / IBT 21946</strain>
    </source>
</reference>
<dbReference type="EMBL" id="KV878680">
    <property type="protein sequence ID" value="OJJ76217.1"/>
    <property type="molecule type" value="Genomic_DNA"/>
</dbReference>
<evidence type="ECO:0000313" key="3">
    <source>
        <dbReference type="EMBL" id="OJJ76217.1"/>
    </source>
</evidence>
<feature type="region of interest" description="Disordered" evidence="1">
    <location>
        <begin position="35"/>
        <end position="64"/>
    </location>
</feature>
<dbReference type="GeneID" id="93576755"/>
<dbReference type="VEuPathDB" id="FungiDB:ASPBRDRAFT_400457"/>
<evidence type="ECO:0000256" key="2">
    <source>
        <dbReference type="SAM" id="Phobius"/>
    </source>
</evidence>
<dbReference type="PROSITE" id="PS51257">
    <property type="entry name" value="PROKAR_LIPOPROTEIN"/>
    <property type="match status" value="1"/>
</dbReference>
<gene>
    <name evidence="3" type="ORF">ASPBRDRAFT_400457</name>
</gene>
<keyword evidence="2" id="KW-0472">Membrane</keyword>
<keyword evidence="2" id="KW-0812">Transmembrane</keyword>
<accession>A0A1L9UWX7</accession>
<feature type="compositionally biased region" description="Basic and acidic residues" evidence="1">
    <location>
        <begin position="37"/>
        <end position="48"/>
    </location>
</feature>
<protein>
    <submittedName>
        <fullName evidence="3">Uncharacterized protein</fullName>
    </submittedName>
</protein>
<keyword evidence="2" id="KW-1133">Transmembrane helix</keyword>
<dbReference type="AlphaFoldDB" id="A0A1L9UWX7"/>
<keyword evidence="4" id="KW-1185">Reference proteome</keyword>
<name>A0A1L9UWX7_ASPBC</name>
<sequence length="241" mass="25714">MRLVAYRRTDDSRFWGGRWLSSGASALCGCSIGTSHRSRDAPPQRDQDSDAPGTHSGNGVPVANEGERGGHLLLILERVSASPNSIAQSLSHLHSFTPSSFPPPPPPPISQFALSLSLPKSLNSGRSSFLSFDRISQTLVLLSIIISFVLQASCTVRGCSPVPARSLVPETTTLLTYPPLLIPLPRLLSSLVFRVLLLTAVAVAVLHFITALDWSGSFCPSSLPGLRPSCGLLFLSFSSLL</sequence>
<feature type="transmembrane region" description="Helical" evidence="2">
    <location>
        <begin position="191"/>
        <end position="212"/>
    </location>
</feature>
<dbReference type="RefSeq" id="XP_067483464.1">
    <property type="nucleotide sequence ID" value="XM_067624267.1"/>
</dbReference>
<dbReference type="Proteomes" id="UP000184499">
    <property type="component" value="Unassembled WGS sequence"/>
</dbReference>
<organism evidence="3 4">
    <name type="scientific">Aspergillus brasiliensis (strain CBS 101740 / IMI 381727 / IBT 21946)</name>
    <dbReference type="NCBI Taxonomy" id="767769"/>
    <lineage>
        <taxon>Eukaryota</taxon>
        <taxon>Fungi</taxon>
        <taxon>Dikarya</taxon>
        <taxon>Ascomycota</taxon>
        <taxon>Pezizomycotina</taxon>
        <taxon>Eurotiomycetes</taxon>
        <taxon>Eurotiomycetidae</taxon>
        <taxon>Eurotiales</taxon>
        <taxon>Aspergillaceae</taxon>
        <taxon>Aspergillus</taxon>
        <taxon>Aspergillus subgen. Circumdati</taxon>
    </lineage>
</organism>